<feature type="compositionally biased region" description="Low complexity" evidence="1">
    <location>
        <begin position="80"/>
        <end position="110"/>
    </location>
</feature>
<dbReference type="EMBL" id="GECZ01004221">
    <property type="protein sequence ID" value="JAS65548.1"/>
    <property type="molecule type" value="Transcribed_RNA"/>
</dbReference>
<dbReference type="AlphaFoldDB" id="A0A1B6GSZ2"/>
<feature type="region of interest" description="Disordered" evidence="1">
    <location>
        <begin position="54"/>
        <end position="140"/>
    </location>
</feature>
<sequence>MSFLNQYFQALQSFQAQAEAQAQQAAASGGNPSDNNEVGGVAMATYSPQGGYGSANIFPKPGGGLETRFGGDEDGGGQNSVGPVSSVSGSFKPPSGGTFGVFTSSSSGSSDINGKKTSFKQSSVGVNDNGKVTTYTAHDP</sequence>
<accession>A0A1B6GSZ2</accession>
<reference evidence="2" key="1">
    <citation type="submission" date="2015-11" db="EMBL/GenBank/DDBJ databases">
        <title>De novo transcriptome assembly of four potential Pierce s Disease insect vectors from Arizona vineyards.</title>
        <authorList>
            <person name="Tassone E.E."/>
        </authorList>
    </citation>
    <scope>NUCLEOTIDE SEQUENCE</scope>
</reference>
<name>A0A1B6GSZ2_9HEMI</name>
<evidence type="ECO:0000256" key="1">
    <source>
        <dbReference type="SAM" id="MobiDB-lite"/>
    </source>
</evidence>
<feature type="region of interest" description="Disordered" evidence="1">
    <location>
        <begin position="19"/>
        <end position="42"/>
    </location>
</feature>
<organism evidence="2">
    <name type="scientific">Cuerna arida</name>
    <dbReference type="NCBI Taxonomy" id="1464854"/>
    <lineage>
        <taxon>Eukaryota</taxon>
        <taxon>Metazoa</taxon>
        <taxon>Ecdysozoa</taxon>
        <taxon>Arthropoda</taxon>
        <taxon>Hexapoda</taxon>
        <taxon>Insecta</taxon>
        <taxon>Pterygota</taxon>
        <taxon>Neoptera</taxon>
        <taxon>Paraneoptera</taxon>
        <taxon>Hemiptera</taxon>
        <taxon>Auchenorrhyncha</taxon>
        <taxon>Membracoidea</taxon>
        <taxon>Cicadellidae</taxon>
        <taxon>Cicadellinae</taxon>
        <taxon>Proconiini</taxon>
        <taxon>Cuerna</taxon>
    </lineage>
</organism>
<feature type="compositionally biased region" description="Polar residues" evidence="1">
    <location>
        <begin position="111"/>
        <end position="140"/>
    </location>
</feature>
<gene>
    <name evidence="2" type="ORF">g.18763</name>
</gene>
<protein>
    <submittedName>
        <fullName evidence="2">Uncharacterized protein</fullName>
    </submittedName>
</protein>
<proteinExistence type="predicted"/>
<evidence type="ECO:0000313" key="2">
    <source>
        <dbReference type="EMBL" id="JAS65548.1"/>
    </source>
</evidence>